<accession>A0A7C4P0J6</accession>
<dbReference type="PANTHER" id="PTHR30562">
    <property type="entry name" value="UVRC/OXIDOREDUCTASE"/>
    <property type="match status" value="1"/>
</dbReference>
<dbReference type="PANTHER" id="PTHR30562:SF1">
    <property type="entry name" value="UVRABC SYSTEM PROTEIN C"/>
    <property type="match status" value="1"/>
</dbReference>
<dbReference type="AlphaFoldDB" id="A0A7C4P0J6"/>
<dbReference type="InterPro" id="IPR050066">
    <property type="entry name" value="UvrABC_protein_C"/>
</dbReference>
<comment type="caution">
    <text evidence="1">The sequence shown here is derived from an EMBL/GenBank/DDBJ whole genome shotgun (WGS) entry which is preliminary data.</text>
</comment>
<evidence type="ECO:0008006" key="2">
    <source>
        <dbReference type="Google" id="ProtNLM"/>
    </source>
</evidence>
<proteinExistence type="predicted"/>
<organism evidence="1">
    <name type="scientific">Thermodesulfobacterium geofontis</name>
    <dbReference type="NCBI Taxonomy" id="1295609"/>
    <lineage>
        <taxon>Bacteria</taxon>
        <taxon>Pseudomonadati</taxon>
        <taxon>Thermodesulfobacteriota</taxon>
        <taxon>Thermodesulfobacteria</taxon>
        <taxon>Thermodesulfobacteriales</taxon>
        <taxon>Thermodesulfobacteriaceae</taxon>
        <taxon>Thermodesulfobacterium</taxon>
    </lineage>
</organism>
<dbReference type="GO" id="GO:0006974">
    <property type="term" value="P:DNA damage response"/>
    <property type="evidence" value="ECO:0007669"/>
    <property type="project" value="TreeGrafter"/>
</dbReference>
<protein>
    <recommendedName>
        <fullName evidence="2">Excinuclease ABC subunit C</fullName>
    </recommendedName>
</protein>
<name>A0A7C4P0J6_9BACT</name>
<evidence type="ECO:0000313" key="1">
    <source>
        <dbReference type="EMBL" id="HGQ85907.1"/>
    </source>
</evidence>
<gene>
    <name evidence="1" type="ORF">ENT66_06250</name>
</gene>
<dbReference type="GO" id="GO:0009380">
    <property type="term" value="C:excinuclease repair complex"/>
    <property type="evidence" value="ECO:0007669"/>
    <property type="project" value="TreeGrafter"/>
</dbReference>
<reference evidence="1" key="1">
    <citation type="journal article" date="2020" name="mSystems">
        <title>Genome- and Community-Level Interaction Insights into Carbon Utilization and Element Cycling Functions of Hydrothermarchaeota in Hydrothermal Sediment.</title>
        <authorList>
            <person name="Zhou Z."/>
            <person name="Liu Y."/>
            <person name="Xu W."/>
            <person name="Pan J."/>
            <person name="Luo Z.H."/>
            <person name="Li M."/>
        </authorList>
    </citation>
    <scope>NUCLEOTIDE SEQUENCE [LARGE SCALE GENOMIC DNA]</scope>
    <source>
        <strain evidence="1">SpSt-6</strain>
    </source>
</reference>
<sequence length="72" mass="8490">MREILKLLSKTFPLRKCSLAEMKRRKTPCIYYQIKKCLAPCVNPVPEEEYKKMVDGVIEFFSRKGKGTYKKT</sequence>
<dbReference type="EMBL" id="DSZN01000100">
    <property type="protein sequence ID" value="HGQ85907.1"/>
    <property type="molecule type" value="Genomic_DNA"/>
</dbReference>